<dbReference type="AlphaFoldDB" id="A0A6H5IUJ4"/>
<organism evidence="1 2">
    <name type="scientific">Trichogramma brassicae</name>
    <dbReference type="NCBI Taxonomy" id="86971"/>
    <lineage>
        <taxon>Eukaryota</taxon>
        <taxon>Metazoa</taxon>
        <taxon>Ecdysozoa</taxon>
        <taxon>Arthropoda</taxon>
        <taxon>Hexapoda</taxon>
        <taxon>Insecta</taxon>
        <taxon>Pterygota</taxon>
        <taxon>Neoptera</taxon>
        <taxon>Endopterygota</taxon>
        <taxon>Hymenoptera</taxon>
        <taxon>Apocrita</taxon>
        <taxon>Proctotrupomorpha</taxon>
        <taxon>Chalcidoidea</taxon>
        <taxon>Trichogrammatidae</taxon>
        <taxon>Trichogramma</taxon>
    </lineage>
</organism>
<keyword evidence="2" id="KW-1185">Reference proteome</keyword>
<feature type="non-terminal residue" evidence="1">
    <location>
        <position position="1"/>
    </location>
</feature>
<dbReference type="Proteomes" id="UP000479190">
    <property type="component" value="Unassembled WGS sequence"/>
</dbReference>
<name>A0A6H5IUJ4_9HYME</name>
<proteinExistence type="predicted"/>
<feature type="non-terminal residue" evidence="1">
    <location>
        <position position="225"/>
    </location>
</feature>
<protein>
    <submittedName>
        <fullName evidence="1">Uncharacterized protein</fullName>
    </submittedName>
</protein>
<gene>
    <name evidence="1" type="ORF">TBRA_LOCUS12916</name>
</gene>
<accession>A0A6H5IUJ4</accession>
<evidence type="ECO:0000313" key="2">
    <source>
        <dbReference type="Proteomes" id="UP000479190"/>
    </source>
</evidence>
<dbReference type="EMBL" id="CADCXV010001102">
    <property type="protein sequence ID" value="CAB0041240.1"/>
    <property type="molecule type" value="Genomic_DNA"/>
</dbReference>
<evidence type="ECO:0000313" key="1">
    <source>
        <dbReference type="EMBL" id="CAB0041240.1"/>
    </source>
</evidence>
<reference evidence="1 2" key="1">
    <citation type="submission" date="2020-02" db="EMBL/GenBank/DDBJ databases">
        <authorList>
            <person name="Ferguson B K."/>
        </authorList>
    </citation>
    <scope>NUCLEOTIDE SEQUENCE [LARGE SCALE GENOMIC DNA]</scope>
</reference>
<sequence>GDMAVVRMSIKKNEQSAASLRHIMCGKCYFLCVNPCGKNSDQKIFKEMKFYINVCAAAATPRRDIFAAAAARCRLCTARASGKSSGEICGFLRPSDARSYDGEDDDDDDDDDDEADGMHCASRIRIRCCKPSRNIDERISDFLKPYRVEGRSRGFLCWATRQKLNFPLPNASESRTRACVYSVGVRGVTAVSTYDDEDEELLRYNERISSTIAQFTRPRARAQCA</sequence>